<feature type="compositionally biased region" description="Basic and acidic residues" evidence="4">
    <location>
        <begin position="167"/>
        <end position="181"/>
    </location>
</feature>
<dbReference type="PANTHER" id="PTHR24189">
    <property type="entry name" value="MYOTROPHIN"/>
    <property type="match status" value="1"/>
</dbReference>
<keyword evidence="6" id="KW-1185">Reference proteome</keyword>
<dbReference type="Proteomes" id="UP001610335">
    <property type="component" value="Unassembled WGS sequence"/>
</dbReference>
<accession>A0ABR4I3A0</accession>
<dbReference type="EMBL" id="JBFXLS010000059">
    <property type="protein sequence ID" value="KAL2822216.1"/>
    <property type="molecule type" value="Genomic_DNA"/>
</dbReference>
<comment type="caution">
    <text evidence="5">The sequence shown here is derived from an EMBL/GenBank/DDBJ whole genome shotgun (WGS) entry which is preliminary data.</text>
</comment>
<keyword evidence="2 3" id="KW-0040">ANK repeat</keyword>
<dbReference type="PROSITE" id="PS50088">
    <property type="entry name" value="ANK_REPEAT"/>
    <property type="match status" value="1"/>
</dbReference>
<evidence type="ECO:0000313" key="5">
    <source>
        <dbReference type="EMBL" id="KAL2822216.1"/>
    </source>
</evidence>
<dbReference type="SMART" id="SM00248">
    <property type="entry name" value="ANK"/>
    <property type="match status" value="2"/>
</dbReference>
<evidence type="ECO:0008006" key="7">
    <source>
        <dbReference type="Google" id="ProtNLM"/>
    </source>
</evidence>
<evidence type="ECO:0000256" key="4">
    <source>
        <dbReference type="SAM" id="MobiDB-lite"/>
    </source>
</evidence>
<reference evidence="5 6" key="1">
    <citation type="submission" date="2024-07" db="EMBL/GenBank/DDBJ databases">
        <title>Section-level genome sequencing and comparative genomics of Aspergillus sections Usti and Cavernicolus.</title>
        <authorList>
            <consortium name="Lawrence Berkeley National Laboratory"/>
            <person name="Nybo J.L."/>
            <person name="Vesth T.C."/>
            <person name="Theobald S."/>
            <person name="Frisvad J.C."/>
            <person name="Larsen T.O."/>
            <person name="Kjaerboelling I."/>
            <person name="Rothschild-Mancinelli K."/>
            <person name="Lyhne E.K."/>
            <person name="Kogle M.E."/>
            <person name="Barry K."/>
            <person name="Clum A."/>
            <person name="Na H."/>
            <person name="Ledsgaard L."/>
            <person name="Lin J."/>
            <person name="Lipzen A."/>
            <person name="Kuo A."/>
            <person name="Riley R."/>
            <person name="Mondo S."/>
            <person name="LaButti K."/>
            <person name="Haridas S."/>
            <person name="Pangalinan J."/>
            <person name="Salamov A.A."/>
            <person name="Simmons B.A."/>
            <person name="Magnuson J.K."/>
            <person name="Chen J."/>
            <person name="Drula E."/>
            <person name="Henrissat B."/>
            <person name="Wiebenga A."/>
            <person name="Lubbers R.J."/>
            <person name="Gomes A.C."/>
            <person name="Makela M.R."/>
            <person name="Stajich J."/>
            <person name="Grigoriev I.V."/>
            <person name="Mortensen U.H."/>
            <person name="De vries R.P."/>
            <person name="Baker S.E."/>
            <person name="Andersen M.R."/>
        </authorList>
    </citation>
    <scope>NUCLEOTIDE SEQUENCE [LARGE SCALE GENOMIC DNA]</scope>
    <source>
        <strain evidence="5 6">CBS 600.67</strain>
    </source>
</reference>
<dbReference type="InterPro" id="IPR002110">
    <property type="entry name" value="Ankyrin_rpt"/>
</dbReference>
<proteinExistence type="predicted"/>
<sequence length="187" mass="21051">MGKAHKHRNSKARDPRFLELLETLLAHGADTRFSLHSLCTGMWHDHIEIGLLDRLLEKSDINETDIHGCTALHYLVKHLDQVETARHLISRGADVTITNHDGNTPLHEVMNGSMLRRLDEQRLPDPAQPLDAPRKAREELIGNLVGAGGDMDWINWAGKTPRMLLEEGRERAERNRRERDAAGGGGE</sequence>
<feature type="region of interest" description="Disordered" evidence="4">
    <location>
        <begin position="167"/>
        <end position="187"/>
    </location>
</feature>
<dbReference type="Pfam" id="PF12796">
    <property type="entry name" value="Ank_2"/>
    <property type="match status" value="1"/>
</dbReference>
<dbReference type="Gene3D" id="1.25.40.20">
    <property type="entry name" value="Ankyrin repeat-containing domain"/>
    <property type="match status" value="1"/>
</dbReference>
<organism evidence="5 6">
    <name type="scientific">Aspergillus cavernicola</name>
    <dbReference type="NCBI Taxonomy" id="176166"/>
    <lineage>
        <taxon>Eukaryota</taxon>
        <taxon>Fungi</taxon>
        <taxon>Dikarya</taxon>
        <taxon>Ascomycota</taxon>
        <taxon>Pezizomycotina</taxon>
        <taxon>Eurotiomycetes</taxon>
        <taxon>Eurotiomycetidae</taxon>
        <taxon>Eurotiales</taxon>
        <taxon>Aspergillaceae</taxon>
        <taxon>Aspergillus</taxon>
        <taxon>Aspergillus subgen. Nidulantes</taxon>
    </lineage>
</organism>
<name>A0ABR4I3A0_9EURO</name>
<evidence type="ECO:0000256" key="3">
    <source>
        <dbReference type="PROSITE-ProRule" id="PRU00023"/>
    </source>
</evidence>
<evidence type="ECO:0000256" key="2">
    <source>
        <dbReference type="ARBA" id="ARBA00023043"/>
    </source>
</evidence>
<protein>
    <recommendedName>
        <fullName evidence="7">Ankyrin repeat-containing domain protein</fullName>
    </recommendedName>
</protein>
<evidence type="ECO:0000256" key="1">
    <source>
        <dbReference type="ARBA" id="ARBA00022737"/>
    </source>
</evidence>
<dbReference type="SUPFAM" id="SSF48403">
    <property type="entry name" value="Ankyrin repeat"/>
    <property type="match status" value="1"/>
</dbReference>
<gene>
    <name evidence="5" type="ORF">BDW59DRAFT_163809</name>
</gene>
<evidence type="ECO:0000313" key="6">
    <source>
        <dbReference type="Proteomes" id="UP001610335"/>
    </source>
</evidence>
<feature type="repeat" description="ANK" evidence="3">
    <location>
        <begin position="67"/>
        <end position="100"/>
    </location>
</feature>
<keyword evidence="1" id="KW-0677">Repeat</keyword>
<dbReference type="InterPro" id="IPR036770">
    <property type="entry name" value="Ankyrin_rpt-contain_sf"/>
</dbReference>
<dbReference type="InterPro" id="IPR050745">
    <property type="entry name" value="Multifunctional_regulatory"/>
</dbReference>